<dbReference type="InterPro" id="IPR035906">
    <property type="entry name" value="MetI-like_sf"/>
</dbReference>
<dbReference type="Gene3D" id="1.10.3720.10">
    <property type="entry name" value="MetI-like"/>
    <property type="match status" value="1"/>
</dbReference>
<dbReference type="InterPro" id="IPR025966">
    <property type="entry name" value="OppC_N"/>
</dbReference>
<organism evidence="9 10">
    <name type="scientific">Symbiobacterium thermophilum (strain DSM 24528 / JCM 14929 / IAM 14863 / T)</name>
    <dbReference type="NCBI Taxonomy" id="292459"/>
    <lineage>
        <taxon>Bacteria</taxon>
        <taxon>Bacillati</taxon>
        <taxon>Bacillota</taxon>
        <taxon>Clostridia</taxon>
        <taxon>Eubacteriales</taxon>
        <taxon>Symbiobacteriaceae</taxon>
        <taxon>Symbiobacterium</taxon>
    </lineage>
</organism>
<dbReference type="eggNOG" id="COG1173">
    <property type="taxonomic scope" value="Bacteria"/>
</dbReference>
<dbReference type="InterPro" id="IPR000515">
    <property type="entry name" value="MetI-like"/>
</dbReference>
<dbReference type="Pfam" id="PF12911">
    <property type="entry name" value="OppC_N"/>
    <property type="match status" value="1"/>
</dbReference>
<feature type="transmembrane region" description="Helical" evidence="7">
    <location>
        <begin position="20"/>
        <end position="40"/>
    </location>
</feature>
<feature type="domain" description="ABC transmembrane type-1" evidence="8">
    <location>
        <begin position="80"/>
        <end position="271"/>
    </location>
</feature>
<dbReference type="KEGG" id="sth:STH2743"/>
<dbReference type="EMBL" id="AP006840">
    <property type="protein sequence ID" value="BAD41728.1"/>
    <property type="molecule type" value="Genomic_DNA"/>
</dbReference>
<comment type="similarity">
    <text evidence="7">Belongs to the binding-protein-dependent transport system permease family.</text>
</comment>
<feature type="transmembrane region" description="Helical" evidence="7">
    <location>
        <begin position="119"/>
        <end position="138"/>
    </location>
</feature>
<dbReference type="GO" id="GO:0055085">
    <property type="term" value="P:transmembrane transport"/>
    <property type="evidence" value="ECO:0007669"/>
    <property type="project" value="InterPro"/>
</dbReference>
<reference evidence="9 10" key="1">
    <citation type="journal article" date="2004" name="Nucleic Acids Res.">
        <title>Genome sequence of Symbiobacterium thermophilum, an uncultivable bacterium that depends on microbial commensalism.</title>
        <authorList>
            <person name="Ueda K."/>
            <person name="Yamashita A."/>
            <person name="Ishikawa J."/>
            <person name="Shimada M."/>
            <person name="Watsuji T."/>
            <person name="Morimura K."/>
            <person name="Ikeda H."/>
            <person name="Hattori M."/>
            <person name="Beppu T."/>
        </authorList>
    </citation>
    <scope>NUCLEOTIDE SEQUENCE [LARGE SCALE GENOMIC DNA]</scope>
    <source>
        <strain evidence="10">T / IAM 14863</strain>
    </source>
</reference>
<dbReference type="InterPro" id="IPR053523">
    <property type="entry name" value="Oligopeptide_permease_AppC"/>
</dbReference>
<dbReference type="CDD" id="cd06261">
    <property type="entry name" value="TM_PBP2"/>
    <property type="match status" value="1"/>
</dbReference>
<keyword evidence="10" id="KW-1185">Reference proteome</keyword>
<evidence type="ECO:0000256" key="6">
    <source>
        <dbReference type="ARBA" id="ARBA00023136"/>
    </source>
</evidence>
<evidence type="ECO:0000256" key="3">
    <source>
        <dbReference type="ARBA" id="ARBA00022475"/>
    </source>
</evidence>
<evidence type="ECO:0000256" key="4">
    <source>
        <dbReference type="ARBA" id="ARBA00022692"/>
    </source>
</evidence>
<evidence type="ECO:0000256" key="7">
    <source>
        <dbReference type="RuleBase" id="RU363032"/>
    </source>
</evidence>
<dbReference type="GO" id="GO:0005886">
    <property type="term" value="C:plasma membrane"/>
    <property type="evidence" value="ECO:0007669"/>
    <property type="project" value="UniProtKB-SubCell"/>
</dbReference>
<gene>
    <name evidence="9" type="ordered locus">STH2743</name>
</gene>
<evidence type="ECO:0000256" key="1">
    <source>
        <dbReference type="ARBA" id="ARBA00004651"/>
    </source>
</evidence>
<evidence type="ECO:0000256" key="2">
    <source>
        <dbReference type="ARBA" id="ARBA00022448"/>
    </source>
</evidence>
<dbReference type="STRING" id="292459.STH2743"/>
<dbReference type="PANTHER" id="PTHR43386">
    <property type="entry name" value="OLIGOPEPTIDE TRANSPORT SYSTEM PERMEASE PROTEIN APPC"/>
    <property type="match status" value="1"/>
</dbReference>
<accession>Q67KR9</accession>
<keyword evidence="2 7" id="KW-0813">Transport</keyword>
<dbReference type="HOGENOM" id="CLU_028518_1_1_9"/>
<sequence length="284" mass="30724">MSESGGVLVAWRRFRANRRAMLGLYVLFALILASACAPLFTHHDPDLPDIRQAEQPPSREHWLGTDELGRDVYARLLYGGRVSLTVGLVAVSIYMAIGVVLGAVAGYYGGAVDSAIMRLTDVVMIVPFFPLALTMAAALRPSVYNTMLVIGLLGWTGVCRLVRGEFLTLRSREYVEAARAIGARDGRIIFRHILPNALGPILVAATLGVGSAILSEAGLSFLGFGVQQPTPSWGNMLAAALSLKVLLREPWIWLPPGLLIFVAVLAVNFVGEGLREALDPRLHR</sequence>
<feature type="transmembrane region" description="Helical" evidence="7">
    <location>
        <begin position="144"/>
        <end position="162"/>
    </location>
</feature>
<evidence type="ECO:0000313" key="9">
    <source>
        <dbReference type="EMBL" id="BAD41728.1"/>
    </source>
</evidence>
<keyword evidence="4 7" id="KW-0812">Transmembrane</keyword>
<keyword evidence="3" id="KW-1003">Cell membrane</keyword>
<dbReference type="AlphaFoldDB" id="Q67KR9"/>
<comment type="subcellular location">
    <subcellularLocation>
        <location evidence="1 7">Cell membrane</location>
        <topology evidence="1 7">Multi-pass membrane protein</topology>
    </subcellularLocation>
</comment>
<feature type="transmembrane region" description="Helical" evidence="7">
    <location>
        <begin position="251"/>
        <end position="271"/>
    </location>
</feature>
<dbReference type="Pfam" id="PF00528">
    <property type="entry name" value="BPD_transp_1"/>
    <property type="match status" value="1"/>
</dbReference>
<dbReference type="PROSITE" id="PS50928">
    <property type="entry name" value="ABC_TM1"/>
    <property type="match status" value="1"/>
</dbReference>
<feature type="transmembrane region" description="Helical" evidence="7">
    <location>
        <begin position="193"/>
        <end position="214"/>
    </location>
</feature>
<name>Q67KR9_SYMTH</name>
<feature type="transmembrane region" description="Helical" evidence="7">
    <location>
        <begin position="82"/>
        <end position="107"/>
    </location>
</feature>
<keyword evidence="5 7" id="KW-1133">Transmembrane helix</keyword>
<protein>
    <submittedName>
        <fullName evidence="9">Oligopeptide ABC transporter permease protein</fullName>
    </submittedName>
</protein>
<dbReference type="NCBIfam" id="NF045476">
    <property type="entry name" value="Opp4C"/>
    <property type="match status" value="1"/>
</dbReference>
<dbReference type="SUPFAM" id="SSF161098">
    <property type="entry name" value="MetI-like"/>
    <property type="match status" value="1"/>
</dbReference>
<dbReference type="PANTHER" id="PTHR43386:SF23">
    <property type="entry name" value="ABC TRANSPORTER"/>
    <property type="match status" value="1"/>
</dbReference>
<dbReference type="Proteomes" id="UP000000417">
    <property type="component" value="Chromosome"/>
</dbReference>
<proteinExistence type="inferred from homology"/>
<dbReference type="InterPro" id="IPR050366">
    <property type="entry name" value="BP-dependent_transpt_permease"/>
</dbReference>
<dbReference type="OrthoDB" id="9797852at2"/>
<keyword evidence="6 7" id="KW-0472">Membrane</keyword>
<evidence type="ECO:0000259" key="8">
    <source>
        <dbReference type="PROSITE" id="PS50928"/>
    </source>
</evidence>
<evidence type="ECO:0000256" key="5">
    <source>
        <dbReference type="ARBA" id="ARBA00022989"/>
    </source>
</evidence>
<evidence type="ECO:0000313" key="10">
    <source>
        <dbReference type="Proteomes" id="UP000000417"/>
    </source>
</evidence>